<dbReference type="RefSeq" id="WP_150902277.1">
    <property type="nucleotide sequence ID" value="NZ_VTWT01000001.1"/>
</dbReference>
<proteinExistence type="predicted"/>
<evidence type="ECO:0000313" key="2">
    <source>
        <dbReference type="Proteomes" id="UP000326570"/>
    </source>
</evidence>
<accession>A0A5N1J5Z2</accession>
<gene>
    <name evidence="1" type="ORF">F0P94_03360</name>
</gene>
<dbReference type="EMBL" id="VTWT01000001">
    <property type="protein sequence ID" value="KAA9346134.1"/>
    <property type="molecule type" value="Genomic_DNA"/>
</dbReference>
<reference evidence="1 2" key="1">
    <citation type="submission" date="2019-09" db="EMBL/GenBank/DDBJ databases">
        <title>Genome sequence of Adhaeribacter sp. M2.</title>
        <authorList>
            <person name="Srinivasan S."/>
        </authorList>
    </citation>
    <scope>NUCLEOTIDE SEQUENCE [LARGE SCALE GENOMIC DNA]</scope>
    <source>
        <strain evidence="1 2">M2</strain>
    </source>
</reference>
<dbReference type="Proteomes" id="UP000326570">
    <property type="component" value="Unassembled WGS sequence"/>
</dbReference>
<keyword evidence="2" id="KW-1185">Reference proteome</keyword>
<evidence type="ECO:0000313" key="1">
    <source>
        <dbReference type="EMBL" id="KAA9346134.1"/>
    </source>
</evidence>
<name>A0A5N1J5Z2_9BACT</name>
<protein>
    <submittedName>
        <fullName evidence="1">Uncharacterized protein</fullName>
    </submittedName>
</protein>
<comment type="caution">
    <text evidence="1">The sequence shown here is derived from an EMBL/GenBank/DDBJ whole genome shotgun (WGS) entry which is preliminary data.</text>
</comment>
<organism evidence="1 2">
    <name type="scientific">Adhaeribacter soli</name>
    <dbReference type="NCBI Taxonomy" id="2607655"/>
    <lineage>
        <taxon>Bacteria</taxon>
        <taxon>Pseudomonadati</taxon>
        <taxon>Bacteroidota</taxon>
        <taxon>Cytophagia</taxon>
        <taxon>Cytophagales</taxon>
        <taxon>Hymenobacteraceae</taxon>
        <taxon>Adhaeribacter</taxon>
    </lineage>
</organism>
<dbReference type="AlphaFoldDB" id="A0A5N1J5Z2"/>
<sequence>MKKVLGIIFLSVYLLSTTQFCQLLKLPVLVGHFFEHKEEDRNMSFVDFMVHHYGGHEKDADYETDMMLPFMTEIETLTLAFFAPTPPVFSIQKITFQEASQANSCYNLQLKATYLSSIWQPPKSC</sequence>